<sequence>MESKGSAEVTVQLCGVMVTYFNAAGDPTEQRWFTSDQPTLAACQTYQDGVIADLKRQGYRVEKAPVEISDDVN</sequence>
<reference evidence="1 2" key="2">
    <citation type="journal article" date="2016" name="Genome Announc.">
        <title>Draft Genome Sequence of a Biocontrol Rhizobacterium, Chryseobacterium kwangjuense Strain KJ1R5, Isolated from Pepper (Capsicum annuum).</title>
        <authorList>
            <person name="Jeong J.J."/>
            <person name="Park H."/>
            <person name="Park B.H."/>
            <person name="Mannaa M."/>
            <person name="Sang M.K."/>
            <person name="Choi I.G."/>
            <person name="Kim K.D."/>
        </authorList>
    </citation>
    <scope>NUCLEOTIDE SEQUENCE [LARGE SCALE GENOMIC DNA]</scope>
    <source>
        <strain evidence="1 2">KJ1R5</strain>
    </source>
</reference>
<evidence type="ECO:0000313" key="1">
    <source>
        <dbReference type="EMBL" id="KXH84590.1"/>
    </source>
</evidence>
<dbReference type="EMBL" id="LPUR01000001">
    <property type="protein sequence ID" value="KXH84590.1"/>
    <property type="molecule type" value="Genomic_DNA"/>
</dbReference>
<comment type="caution">
    <text evidence="1">The sequence shown here is derived from an EMBL/GenBank/DDBJ whole genome shotgun (WGS) entry which is preliminary data.</text>
</comment>
<dbReference type="AlphaFoldDB" id="A0A135WI94"/>
<organism evidence="1 2">
    <name type="scientific">Chryseobacterium kwangjuense</name>
    <dbReference type="NCBI Taxonomy" id="267125"/>
    <lineage>
        <taxon>Bacteria</taxon>
        <taxon>Pseudomonadati</taxon>
        <taxon>Bacteroidota</taxon>
        <taxon>Flavobacteriia</taxon>
        <taxon>Flavobacteriales</taxon>
        <taxon>Weeksellaceae</taxon>
        <taxon>Chryseobacterium group</taxon>
        <taxon>Chryseobacterium</taxon>
    </lineage>
</organism>
<proteinExistence type="predicted"/>
<name>A0A135WI94_9FLAO</name>
<gene>
    <name evidence="1" type="ORF">AU378_02160</name>
</gene>
<evidence type="ECO:0000313" key="2">
    <source>
        <dbReference type="Proteomes" id="UP000070513"/>
    </source>
</evidence>
<accession>A0A135WI94</accession>
<protein>
    <submittedName>
        <fullName evidence="1">Uncharacterized protein</fullName>
    </submittedName>
</protein>
<reference evidence="2" key="1">
    <citation type="submission" date="2015-12" db="EMBL/GenBank/DDBJ databases">
        <title>Genome sequence of a biocontrol rhizobacterium Chryseobacterium kwangjuense strain KJ1R5 isolated from pepper (Capsicum annuum L.).</title>
        <authorList>
            <person name="Jeong J.-J."/>
            <person name="Park H."/>
            <person name="Mannaa M."/>
            <person name="Sang M.K."/>
            <person name="Choi I.-G."/>
            <person name="Kim K.D."/>
        </authorList>
    </citation>
    <scope>NUCLEOTIDE SEQUENCE [LARGE SCALE GENOMIC DNA]</scope>
    <source>
        <strain evidence="2">KJ1R5</strain>
    </source>
</reference>
<dbReference type="OrthoDB" id="1264837at2"/>
<dbReference type="Proteomes" id="UP000070513">
    <property type="component" value="Unassembled WGS sequence"/>
</dbReference>